<dbReference type="GO" id="GO:0032153">
    <property type="term" value="C:cell division site"/>
    <property type="evidence" value="ECO:0007669"/>
    <property type="project" value="UniProtKB-UniRule"/>
</dbReference>
<evidence type="ECO:0000313" key="10">
    <source>
        <dbReference type="EMBL" id="AAM80009.1"/>
    </source>
</evidence>
<keyword evidence="1 7" id="KW-1003">Cell membrane</keyword>
<proteinExistence type="inferred from homology"/>
<evidence type="ECO:0000256" key="1">
    <source>
        <dbReference type="ARBA" id="ARBA00022475"/>
    </source>
</evidence>
<comment type="similarity">
    <text evidence="7">Belongs to the FtsL family.</text>
</comment>
<dbReference type="KEGG" id="spg:SpyM3_1402"/>
<sequence length="117" mass="13371">MLPKKFGNKPMTNEKRTQAVTNALQKRIKTFSRIEKAFYTAIIVTAITMAVSIIYLQSRKLQLQQEITSLNSHISDQKLELNNAKQEVNELSRRDRIIDIAGKAGLSNRNNNIKKVE</sequence>
<feature type="coiled-coil region" evidence="9">
    <location>
        <begin position="67"/>
        <end position="94"/>
    </location>
</feature>
<evidence type="ECO:0000256" key="5">
    <source>
        <dbReference type="ARBA" id="ARBA00023136"/>
    </source>
</evidence>
<reference evidence="10 11" key="1">
    <citation type="journal article" date="2002" name="Proc. Natl. Acad. Sci. U.S.A.">
        <title>Genome sequence of a serotype M3 strain of group A Streptococcus: phage-encoded toxins, the high-virulence phenotype, and clone emergence.</title>
        <authorList>
            <person name="Beres S.B."/>
            <person name="Sylva G.L."/>
            <person name="Barbian K.D."/>
            <person name="Lei B."/>
            <person name="Hoff J.S."/>
            <person name="Mammarella N.D."/>
            <person name="Liu M.Y."/>
            <person name="Smoot J.C."/>
            <person name="Porcella S.F."/>
            <person name="Parkins L.D."/>
            <person name="Campbell D.S."/>
            <person name="Smith T.M."/>
            <person name="McCormick J.K."/>
            <person name="Leung D.Y."/>
            <person name="Schlievert P.M."/>
            <person name="Musser J.M."/>
        </authorList>
    </citation>
    <scope>NUCLEOTIDE SEQUENCE [LARGE SCALE GENOMIC DNA]</scope>
    <source>
        <strain evidence="11">ATCC BAA-595 / MGAS315</strain>
    </source>
</reference>
<evidence type="ECO:0000256" key="8">
    <source>
        <dbReference type="NCBIfam" id="TIGR02209"/>
    </source>
</evidence>
<dbReference type="NCBIfam" id="TIGR02209">
    <property type="entry name" value="ftsL_broad"/>
    <property type="match status" value="1"/>
</dbReference>
<dbReference type="EMBL" id="AE014074">
    <property type="protein sequence ID" value="AAM80009.1"/>
    <property type="molecule type" value="Genomic_DNA"/>
</dbReference>
<name>A0A0H2UX45_STRP3</name>
<evidence type="ECO:0000256" key="2">
    <source>
        <dbReference type="ARBA" id="ARBA00022618"/>
    </source>
</evidence>
<keyword evidence="4 7" id="KW-1133">Transmembrane helix</keyword>
<evidence type="ECO:0000256" key="4">
    <source>
        <dbReference type="ARBA" id="ARBA00022989"/>
    </source>
</evidence>
<keyword evidence="2 7" id="KW-0132">Cell division</keyword>
<evidence type="ECO:0000256" key="7">
    <source>
        <dbReference type="HAMAP-Rule" id="MF_00910"/>
    </source>
</evidence>
<gene>
    <name evidence="7 10" type="primary">ftsL</name>
    <name evidence="10" type="ordered locus">SpyM3_1402</name>
</gene>
<evidence type="ECO:0000256" key="3">
    <source>
        <dbReference type="ARBA" id="ARBA00022692"/>
    </source>
</evidence>
<dbReference type="HOGENOM" id="CLU_155775_1_0_9"/>
<keyword evidence="5 7" id="KW-0472">Membrane</keyword>
<dbReference type="InterPro" id="IPR011922">
    <property type="entry name" value="Cell_div_FtsL"/>
</dbReference>
<dbReference type="GO" id="GO:0043093">
    <property type="term" value="P:FtsZ-dependent cytokinesis"/>
    <property type="evidence" value="ECO:0007669"/>
    <property type="project" value="UniProtKB-UniRule"/>
</dbReference>
<dbReference type="Proteomes" id="UP000000564">
    <property type="component" value="Chromosome"/>
</dbReference>
<dbReference type="HAMAP" id="MF_00910">
    <property type="entry name" value="FtsL"/>
    <property type="match status" value="1"/>
</dbReference>
<organism evidence="10 11">
    <name type="scientific">Streptococcus pyogenes serotype M3 (strain ATCC BAA-595 / MGAS315)</name>
    <dbReference type="NCBI Taxonomy" id="198466"/>
    <lineage>
        <taxon>Bacteria</taxon>
        <taxon>Bacillati</taxon>
        <taxon>Bacillota</taxon>
        <taxon>Bacilli</taxon>
        <taxon>Lactobacillales</taxon>
        <taxon>Streptococcaceae</taxon>
        <taxon>Streptococcus</taxon>
    </lineage>
</organism>
<dbReference type="GO" id="GO:0005886">
    <property type="term" value="C:plasma membrane"/>
    <property type="evidence" value="ECO:0007669"/>
    <property type="project" value="UniProtKB-SubCell"/>
</dbReference>
<evidence type="ECO:0000313" key="11">
    <source>
        <dbReference type="Proteomes" id="UP000000564"/>
    </source>
</evidence>
<accession>A0A0H2UX45</accession>
<evidence type="ECO:0000256" key="6">
    <source>
        <dbReference type="ARBA" id="ARBA00023306"/>
    </source>
</evidence>
<dbReference type="AlphaFoldDB" id="A0A0H2UX45"/>
<protein>
    <recommendedName>
        <fullName evidence="7 8">Cell division protein FtsL</fullName>
    </recommendedName>
</protein>
<evidence type="ECO:0000256" key="9">
    <source>
        <dbReference type="SAM" id="Coils"/>
    </source>
</evidence>
<keyword evidence="9" id="KW-0175">Coiled coil</keyword>
<comment type="function">
    <text evidence="7">Essential cell division protein.</text>
</comment>
<keyword evidence="6 7" id="KW-0131">Cell cycle</keyword>
<comment type="subcellular location">
    <subcellularLocation>
        <location evidence="7">Cell membrane</location>
        <topology evidence="7">Single-pass type II membrane protein</topology>
    </subcellularLocation>
    <text evidence="7">Localizes to the division septum where it forms a ring structure.</text>
</comment>
<feature type="transmembrane region" description="Helical" evidence="7">
    <location>
        <begin position="37"/>
        <end position="56"/>
    </location>
</feature>
<keyword evidence="3 7" id="KW-0812">Transmembrane</keyword>